<keyword evidence="2" id="KW-1185">Reference proteome</keyword>
<evidence type="ECO:0000313" key="1">
    <source>
        <dbReference type="EMBL" id="PRX10523.1"/>
    </source>
</evidence>
<sequence length="136" mass="14543">MTELGEIETWARTIALPVLIAGRTDVTPLPPQLDTSIGYDDTYAALSEAGTVPAAQRMSRRMQAAVVRLGIADTLALHPESPDSATVSGWLDALDDEQVFNKQIQLSHAARSGNPLLLDGTVRQLIAESIQHVTAA</sequence>
<proteinExistence type="predicted"/>
<protein>
    <submittedName>
        <fullName evidence="1">Uncharacterized protein</fullName>
    </submittedName>
</protein>
<comment type="caution">
    <text evidence="1">The sequence shown here is derived from an EMBL/GenBank/DDBJ whole genome shotgun (WGS) entry which is preliminary data.</text>
</comment>
<gene>
    <name evidence="1" type="ORF">CLV67_1333</name>
</gene>
<reference evidence="1 2" key="1">
    <citation type="submission" date="2018-03" db="EMBL/GenBank/DDBJ databases">
        <title>Genomic Encyclopedia of Archaeal and Bacterial Type Strains, Phase II (KMG-II): from individual species to whole genera.</title>
        <authorList>
            <person name="Goeker M."/>
        </authorList>
    </citation>
    <scope>NUCLEOTIDE SEQUENCE [LARGE SCALE GENOMIC DNA]</scope>
    <source>
        <strain evidence="1 2">DSM 43146</strain>
    </source>
</reference>
<organism evidence="1 2">
    <name type="scientific">Actinoplanes italicus</name>
    <dbReference type="NCBI Taxonomy" id="113567"/>
    <lineage>
        <taxon>Bacteria</taxon>
        <taxon>Bacillati</taxon>
        <taxon>Actinomycetota</taxon>
        <taxon>Actinomycetes</taxon>
        <taxon>Micromonosporales</taxon>
        <taxon>Micromonosporaceae</taxon>
        <taxon>Actinoplanes</taxon>
    </lineage>
</organism>
<dbReference type="AlphaFoldDB" id="A0A2T0JSW4"/>
<name>A0A2T0JSW4_9ACTN</name>
<accession>A0A2T0JSW4</accession>
<dbReference type="EMBL" id="PVMZ01000033">
    <property type="protein sequence ID" value="PRX10523.1"/>
    <property type="molecule type" value="Genomic_DNA"/>
</dbReference>
<evidence type="ECO:0000313" key="2">
    <source>
        <dbReference type="Proteomes" id="UP000239415"/>
    </source>
</evidence>
<dbReference type="Proteomes" id="UP000239415">
    <property type="component" value="Unassembled WGS sequence"/>
</dbReference>